<evidence type="ECO:0000259" key="1">
    <source>
        <dbReference type="Pfam" id="PF00535"/>
    </source>
</evidence>
<gene>
    <name evidence="2" type="ORF">FOZ76_18085</name>
</gene>
<dbReference type="SUPFAM" id="SSF53448">
    <property type="entry name" value="Nucleotide-diphospho-sugar transferases"/>
    <property type="match status" value="1"/>
</dbReference>
<feature type="domain" description="Glycosyltransferase 2-like" evidence="1">
    <location>
        <begin position="7"/>
        <end position="154"/>
    </location>
</feature>
<dbReference type="OrthoDB" id="9787979at2"/>
<dbReference type="Pfam" id="PF00535">
    <property type="entry name" value="Glycos_transf_2"/>
    <property type="match status" value="1"/>
</dbReference>
<comment type="caution">
    <text evidence="2">The sequence shown here is derived from an EMBL/GenBank/DDBJ whole genome shotgun (WGS) entry which is preliminary data.</text>
</comment>
<reference evidence="2 3" key="1">
    <citation type="submission" date="2019-07" db="EMBL/GenBank/DDBJ databases">
        <title>Qingshengfaniella alkalisoli gen. nov., sp. nov., isolated from saline soil.</title>
        <authorList>
            <person name="Xu L."/>
            <person name="Huang X.-X."/>
            <person name="Sun J.-Q."/>
        </authorList>
    </citation>
    <scope>NUCLEOTIDE SEQUENCE [LARGE SCALE GENOMIC DNA]</scope>
    <source>
        <strain evidence="2 3">DSM 27279</strain>
    </source>
</reference>
<dbReference type="RefSeq" id="WP_143949689.1">
    <property type="nucleotide sequence ID" value="NZ_BAABMB010000006.1"/>
</dbReference>
<dbReference type="EMBL" id="VLTJ01000035">
    <property type="protein sequence ID" value="TSH91516.1"/>
    <property type="molecule type" value="Genomic_DNA"/>
</dbReference>
<evidence type="ECO:0000313" key="2">
    <source>
        <dbReference type="EMBL" id="TSH91516.1"/>
    </source>
</evidence>
<keyword evidence="3" id="KW-1185">Reference proteome</keyword>
<proteinExistence type="predicted"/>
<dbReference type="PANTHER" id="PTHR43179">
    <property type="entry name" value="RHAMNOSYLTRANSFERASE WBBL"/>
    <property type="match status" value="1"/>
</dbReference>
<organism evidence="2 3">
    <name type="scientific">Verticiella sediminum</name>
    <dbReference type="NCBI Taxonomy" id="1247510"/>
    <lineage>
        <taxon>Bacteria</taxon>
        <taxon>Pseudomonadati</taxon>
        <taxon>Pseudomonadota</taxon>
        <taxon>Betaproteobacteria</taxon>
        <taxon>Burkholderiales</taxon>
        <taxon>Alcaligenaceae</taxon>
        <taxon>Verticiella</taxon>
    </lineage>
</organism>
<dbReference type="AlphaFoldDB" id="A0A556AF45"/>
<dbReference type="PANTHER" id="PTHR43179:SF7">
    <property type="entry name" value="RHAMNOSYLTRANSFERASE WBBL"/>
    <property type="match status" value="1"/>
</dbReference>
<accession>A0A556AF45</accession>
<name>A0A556AF45_9BURK</name>
<keyword evidence="2" id="KW-0808">Transferase</keyword>
<evidence type="ECO:0000313" key="3">
    <source>
        <dbReference type="Proteomes" id="UP000318405"/>
    </source>
</evidence>
<dbReference type="GO" id="GO:0016740">
    <property type="term" value="F:transferase activity"/>
    <property type="evidence" value="ECO:0007669"/>
    <property type="project" value="UniProtKB-KW"/>
</dbReference>
<dbReference type="InterPro" id="IPR029044">
    <property type="entry name" value="Nucleotide-diphossugar_trans"/>
</dbReference>
<sequence length="287" mass="31225">MNEPRISAVVLTYNRRREVLATLEHLQAALDAAPTIVVDNGSTDGTVDAIARRFPEVELVRAPANLGAAGRNLGVARVRTRYVAFGDDDTQWEAGALERAADILDAAPQVAVLSGQVLVGPDGRVDPTCTAMTHSPLGTTAHGPRLLGFLAGACVMRTAVYRAVGGYWPRFFIGGEEQLMALDIVALGWDIVYADTLRSRHFPSNARDAGQRRRLLARNAIWTAWLRLPVRDAFARSTTILRETGNAGSAMRTAAAALLGMPHVLRHRRVLPARCLHMYEQLAQHPP</sequence>
<dbReference type="Gene3D" id="3.90.550.10">
    <property type="entry name" value="Spore Coat Polysaccharide Biosynthesis Protein SpsA, Chain A"/>
    <property type="match status" value="1"/>
</dbReference>
<dbReference type="Proteomes" id="UP000318405">
    <property type="component" value="Unassembled WGS sequence"/>
</dbReference>
<dbReference type="InterPro" id="IPR001173">
    <property type="entry name" value="Glyco_trans_2-like"/>
</dbReference>
<protein>
    <submittedName>
        <fullName evidence="2">Glycosyltransferase</fullName>
    </submittedName>
</protein>